<evidence type="ECO:0000256" key="1">
    <source>
        <dbReference type="SAM" id="Coils"/>
    </source>
</evidence>
<evidence type="ECO:0000313" key="5">
    <source>
        <dbReference type="Proteomes" id="UP000693738"/>
    </source>
</evidence>
<gene>
    <name evidence="4" type="ORF">FEQUK3_LOCUS6776</name>
</gene>
<feature type="compositionally biased region" description="Polar residues" evidence="2">
    <location>
        <begin position="318"/>
        <end position="328"/>
    </location>
</feature>
<reference evidence="4" key="1">
    <citation type="submission" date="2021-05" db="EMBL/GenBank/DDBJ databases">
        <authorList>
            <person name="Khan N."/>
        </authorList>
    </citation>
    <scope>NUCLEOTIDE SEQUENCE</scope>
</reference>
<keyword evidence="1" id="KW-0175">Coiled coil</keyword>
<dbReference type="Pfam" id="PF24476">
    <property type="entry name" value="DUF7580"/>
    <property type="match status" value="1"/>
</dbReference>
<evidence type="ECO:0000313" key="4">
    <source>
        <dbReference type="EMBL" id="CAG7561089.1"/>
    </source>
</evidence>
<feature type="region of interest" description="Disordered" evidence="2">
    <location>
        <begin position="288"/>
        <end position="349"/>
    </location>
</feature>
<evidence type="ECO:0000256" key="2">
    <source>
        <dbReference type="SAM" id="MobiDB-lite"/>
    </source>
</evidence>
<dbReference type="AlphaFoldDB" id="A0A8J2J8U4"/>
<comment type="caution">
    <text evidence="4">The sequence shown here is derived from an EMBL/GenBank/DDBJ whole genome shotgun (WGS) entry which is preliminary data.</text>
</comment>
<accession>A0A8J2J8U4</accession>
<sequence>MSGFEVVGVVLGVLPLAIEALKSYRAILSRIRSAERDLRALIQDLETEKVRLQTTCEVLLDGIAPLSRIDDIVKKPFGPEWKQFDENIRGRLWTSMDTFRDKAKEMEEAAEELSEKLGLNADNQAKLNSKKAILDEYRKRASFSLRKKDYESIISRLKTANSVLRDLADDNRKLEPSRKRRSQARVVRLLRGLSQSMFDALKNAVACRCTHPHDLCLELVPRTATLVPTDVEDELARSLNFHVILGSYESSGTGTKSSAQSTGGARNLERLHRWDSFRLQLQSSIEQNADQTSSLSIPSSERRSASPRPRVRFGGIFGSSSKLESTSPKEAPAMGSRKNTNAGTPLLTPTTAPPVVSADLCQAVIAWEKEQKNPEAPCCGYIADPHRTFGLYPEGHCPAPSPIVTLRHLLMAYNESRQYDLLEKLRVALAISMNILYLYKTPWLARILSLDDIVFFQESEKTSVPSARSASTGTFVKVRVETIPSETLPFTKPPRASNPILLSLGAMLIQVITGRPEPTLDMTTESNTDLAFIMEKRKAGLQLRDKVLEEVGENYLLAVEWCLNNVLGIMGFEDEDFCQCFYEGVVSRLENDIQQLSKCY</sequence>
<organism evidence="4 5">
    <name type="scientific">Fusarium equiseti</name>
    <name type="common">Fusarium scirpi</name>
    <dbReference type="NCBI Taxonomy" id="61235"/>
    <lineage>
        <taxon>Eukaryota</taxon>
        <taxon>Fungi</taxon>
        <taxon>Dikarya</taxon>
        <taxon>Ascomycota</taxon>
        <taxon>Pezizomycotina</taxon>
        <taxon>Sordariomycetes</taxon>
        <taxon>Hypocreomycetidae</taxon>
        <taxon>Hypocreales</taxon>
        <taxon>Nectriaceae</taxon>
        <taxon>Fusarium</taxon>
        <taxon>Fusarium incarnatum-equiseti species complex</taxon>
    </lineage>
</organism>
<dbReference type="EMBL" id="CAJSTJ010000140">
    <property type="protein sequence ID" value="CAG7561089.1"/>
    <property type="molecule type" value="Genomic_DNA"/>
</dbReference>
<dbReference type="PANTHER" id="PTHR35186">
    <property type="entry name" value="ANK_REP_REGION DOMAIN-CONTAINING PROTEIN"/>
    <property type="match status" value="1"/>
</dbReference>
<evidence type="ECO:0000259" key="3">
    <source>
        <dbReference type="Pfam" id="PF24476"/>
    </source>
</evidence>
<feature type="domain" description="DUF7580" evidence="3">
    <location>
        <begin position="394"/>
        <end position="594"/>
    </location>
</feature>
<dbReference type="InterPro" id="IPR056002">
    <property type="entry name" value="DUF7580"/>
</dbReference>
<feature type="coiled-coil region" evidence="1">
    <location>
        <begin position="24"/>
        <end position="55"/>
    </location>
</feature>
<name>A0A8J2J8U4_FUSEQ</name>
<dbReference type="Proteomes" id="UP000693738">
    <property type="component" value="Unassembled WGS sequence"/>
</dbReference>
<protein>
    <recommendedName>
        <fullName evidence="3">DUF7580 domain-containing protein</fullName>
    </recommendedName>
</protein>
<dbReference type="PANTHER" id="PTHR35186:SF4">
    <property type="entry name" value="PRION-INHIBITION AND PROPAGATION HELO DOMAIN-CONTAINING PROTEIN"/>
    <property type="match status" value="1"/>
</dbReference>
<feature type="compositionally biased region" description="Low complexity" evidence="2">
    <location>
        <begin position="339"/>
        <end position="349"/>
    </location>
</feature>
<proteinExistence type="predicted"/>